<dbReference type="SUPFAM" id="SSF55729">
    <property type="entry name" value="Acyl-CoA N-acyltransferases (Nat)"/>
    <property type="match status" value="1"/>
</dbReference>
<dbReference type="GO" id="GO:0016747">
    <property type="term" value="F:acyltransferase activity, transferring groups other than amino-acyl groups"/>
    <property type="evidence" value="ECO:0007669"/>
    <property type="project" value="InterPro"/>
</dbReference>
<keyword evidence="3" id="KW-1185">Reference proteome</keyword>
<dbReference type="EMBL" id="LXQD01000347">
    <property type="protein sequence ID" value="RCJ18562.1"/>
    <property type="molecule type" value="Genomic_DNA"/>
</dbReference>
<dbReference type="InterPro" id="IPR000182">
    <property type="entry name" value="GNAT_dom"/>
</dbReference>
<name>A0A367Q617_9NOSO</name>
<proteinExistence type="predicted"/>
<accession>A0A367Q617</accession>
<dbReference type="Pfam" id="PF13302">
    <property type="entry name" value="Acetyltransf_3"/>
    <property type="match status" value="1"/>
</dbReference>
<dbReference type="Gene3D" id="3.40.630.30">
    <property type="match status" value="1"/>
</dbReference>
<evidence type="ECO:0000313" key="2">
    <source>
        <dbReference type="EMBL" id="RCJ18562.1"/>
    </source>
</evidence>
<dbReference type="InterPro" id="IPR051531">
    <property type="entry name" value="N-acetyltransferase"/>
</dbReference>
<reference evidence="2" key="1">
    <citation type="submission" date="2016-04" db="EMBL/GenBank/DDBJ databases">
        <authorList>
            <person name="Tabuchi Yagui T.R."/>
        </authorList>
    </citation>
    <scope>NUCLEOTIDE SEQUENCE [LARGE SCALE GENOMIC DNA]</scope>
    <source>
        <strain evidence="2">NIES-26</strain>
    </source>
</reference>
<protein>
    <submittedName>
        <fullName evidence="2">Acetyltransferase</fullName>
    </submittedName>
</protein>
<dbReference type="InterPro" id="IPR016181">
    <property type="entry name" value="Acyl_CoA_acyltransferase"/>
</dbReference>
<dbReference type="Proteomes" id="UP000252107">
    <property type="component" value="Unassembled WGS sequence"/>
</dbReference>
<comment type="caution">
    <text evidence="2">The sequence shown here is derived from an EMBL/GenBank/DDBJ whole genome shotgun (WGS) entry which is preliminary data.</text>
</comment>
<organism evidence="2 3">
    <name type="scientific">Nostoc minutum NIES-26</name>
    <dbReference type="NCBI Taxonomy" id="1844469"/>
    <lineage>
        <taxon>Bacteria</taxon>
        <taxon>Bacillati</taxon>
        <taxon>Cyanobacteriota</taxon>
        <taxon>Cyanophyceae</taxon>
        <taxon>Nostocales</taxon>
        <taxon>Nostocaceae</taxon>
        <taxon>Nostoc</taxon>
    </lineage>
</organism>
<dbReference type="PANTHER" id="PTHR43792">
    <property type="entry name" value="GNAT FAMILY, PUTATIVE (AFU_ORTHOLOGUE AFUA_3G00765)-RELATED-RELATED"/>
    <property type="match status" value="1"/>
</dbReference>
<feature type="domain" description="N-acetyltransferase" evidence="1">
    <location>
        <begin position="9"/>
        <end position="164"/>
    </location>
</feature>
<dbReference type="PANTHER" id="PTHR43792:SF1">
    <property type="entry name" value="N-ACETYLTRANSFERASE DOMAIN-CONTAINING PROTEIN"/>
    <property type="match status" value="1"/>
</dbReference>
<sequence>MPEIETARLRLRHFTLEEFDVLYCLYSNAEVMRYLSPRTREQTQASLRKHIQHWQENNFGMWAVIHKDSDNMIGRCGLGFLENTPEVELGYVFDKSYWQMGLATEASIATLKYGFLEVKLDRIVAIAHPQNVASVRVIQKVGMKYQKNAHFYNSDVVYYAVTRKEWHPDDSLYILQTEIA</sequence>
<gene>
    <name evidence="2" type="ORF">A6770_32855</name>
</gene>
<evidence type="ECO:0000313" key="3">
    <source>
        <dbReference type="Proteomes" id="UP000252107"/>
    </source>
</evidence>
<evidence type="ECO:0000259" key="1">
    <source>
        <dbReference type="PROSITE" id="PS51186"/>
    </source>
</evidence>
<dbReference type="AlphaFoldDB" id="A0A367Q617"/>
<dbReference type="PROSITE" id="PS51186">
    <property type="entry name" value="GNAT"/>
    <property type="match status" value="1"/>
</dbReference>